<dbReference type="Pfam" id="PF13439">
    <property type="entry name" value="Glyco_transf_4"/>
    <property type="match status" value="1"/>
</dbReference>
<dbReference type="HOGENOM" id="CLU_009583_27_6_0"/>
<dbReference type="SUPFAM" id="SSF53756">
    <property type="entry name" value="UDP-Glycosyltransferase/glycogen phosphorylase"/>
    <property type="match status" value="1"/>
</dbReference>
<dbReference type="KEGG" id="rca:Rcas_2957"/>
<evidence type="ECO:0000259" key="2">
    <source>
        <dbReference type="Pfam" id="PF00534"/>
    </source>
</evidence>
<dbReference type="PANTHER" id="PTHR46401:SF2">
    <property type="entry name" value="GLYCOSYLTRANSFERASE WBBK-RELATED"/>
    <property type="match status" value="1"/>
</dbReference>
<dbReference type="PANTHER" id="PTHR46401">
    <property type="entry name" value="GLYCOSYLTRANSFERASE WBBK-RELATED"/>
    <property type="match status" value="1"/>
</dbReference>
<feature type="domain" description="Glycosyltransferase subfamily 4-like N-terminal" evidence="3">
    <location>
        <begin position="16"/>
        <end position="172"/>
    </location>
</feature>
<dbReference type="EMBL" id="CP000804">
    <property type="protein sequence ID" value="ABU59017.1"/>
    <property type="molecule type" value="Genomic_DNA"/>
</dbReference>
<dbReference type="eggNOG" id="COG0438">
    <property type="taxonomic scope" value="Bacteria"/>
</dbReference>
<dbReference type="RefSeq" id="WP_012121441.1">
    <property type="nucleotide sequence ID" value="NC_009767.1"/>
</dbReference>
<dbReference type="GO" id="GO:0009103">
    <property type="term" value="P:lipopolysaccharide biosynthetic process"/>
    <property type="evidence" value="ECO:0007669"/>
    <property type="project" value="TreeGrafter"/>
</dbReference>
<dbReference type="Pfam" id="PF00534">
    <property type="entry name" value="Glycos_transf_1"/>
    <property type="match status" value="1"/>
</dbReference>
<dbReference type="AlphaFoldDB" id="A7NN84"/>
<dbReference type="InterPro" id="IPR028098">
    <property type="entry name" value="Glyco_trans_4-like_N"/>
</dbReference>
<dbReference type="CAZy" id="GT4">
    <property type="family name" value="Glycosyltransferase Family 4"/>
</dbReference>
<dbReference type="FunFam" id="3.40.50.2000:FF:000119">
    <property type="entry name" value="Glycosyl transferase group 1"/>
    <property type="match status" value="1"/>
</dbReference>
<accession>A7NN84</accession>
<keyword evidence="1 4" id="KW-0808">Transferase</keyword>
<dbReference type="STRING" id="383372.Rcas_2957"/>
<name>A7NN84_ROSCS</name>
<reference evidence="4 5" key="1">
    <citation type="submission" date="2007-08" db="EMBL/GenBank/DDBJ databases">
        <title>Complete sequence of Roseiflexus castenholzii DSM 13941.</title>
        <authorList>
            <consortium name="US DOE Joint Genome Institute"/>
            <person name="Copeland A."/>
            <person name="Lucas S."/>
            <person name="Lapidus A."/>
            <person name="Barry K."/>
            <person name="Glavina del Rio T."/>
            <person name="Dalin E."/>
            <person name="Tice H."/>
            <person name="Pitluck S."/>
            <person name="Thompson L.S."/>
            <person name="Brettin T."/>
            <person name="Bruce D."/>
            <person name="Detter J.C."/>
            <person name="Han C."/>
            <person name="Tapia R."/>
            <person name="Schmutz J."/>
            <person name="Larimer F."/>
            <person name="Land M."/>
            <person name="Hauser L."/>
            <person name="Kyrpides N."/>
            <person name="Mikhailova N."/>
            <person name="Bryant D.A."/>
            <person name="Hanada S."/>
            <person name="Tsukatani Y."/>
            <person name="Richardson P."/>
        </authorList>
    </citation>
    <scope>NUCLEOTIDE SEQUENCE [LARGE SCALE GENOMIC DNA]</scope>
    <source>
        <strain evidence="5">DSM 13941 / HLO8</strain>
    </source>
</reference>
<evidence type="ECO:0000313" key="4">
    <source>
        <dbReference type="EMBL" id="ABU59017.1"/>
    </source>
</evidence>
<proteinExistence type="predicted"/>
<protein>
    <submittedName>
        <fullName evidence="4">Glycosyl transferase group 1</fullName>
    </submittedName>
</protein>
<evidence type="ECO:0000259" key="3">
    <source>
        <dbReference type="Pfam" id="PF13439"/>
    </source>
</evidence>
<dbReference type="GO" id="GO:0016757">
    <property type="term" value="F:glycosyltransferase activity"/>
    <property type="evidence" value="ECO:0007669"/>
    <property type="project" value="InterPro"/>
</dbReference>
<dbReference type="OrthoDB" id="9769555at2"/>
<keyword evidence="5" id="KW-1185">Reference proteome</keyword>
<dbReference type="Gene3D" id="3.40.50.2000">
    <property type="entry name" value="Glycogen Phosphorylase B"/>
    <property type="match status" value="2"/>
</dbReference>
<dbReference type="Proteomes" id="UP000000263">
    <property type="component" value="Chromosome"/>
</dbReference>
<dbReference type="CDD" id="cd03809">
    <property type="entry name" value="GT4_MtfB-like"/>
    <property type="match status" value="1"/>
</dbReference>
<evidence type="ECO:0000313" key="5">
    <source>
        <dbReference type="Proteomes" id="UP000000263"/>
    </source>
</evidence>
<gene>
    <name evidence="4" type="ordered locus">Rcas_2957</name>
</gene>
<dbReference type="InterPro" id="IPR001296">
    <property type="entry name" value="Glyco_trans_1"/>
</dbReference>
<feature type="domain" description="Glycosyl transferase family 1" evidence="2">
    <location>
        <begin position="198"/>
        <end position="355"/>
    </location>
</feature>
<sequence length="395" mass="42763">MHLAINGMFWSQPTVGSGQYLRMLVHALPAVARNIRLTLLLPAYRAVTEPLPPDIQAVHVQTPFDGRSENLAKVWFEQVAVPLAAARLHADLLHVPYFAPPLVAPLPAVVTILDIIPLILPEYRGSTAVRLYVRLVARAARQTTQIIAISQHSAGDIIHHLGCCAARVTVTPLAAGAQFHPRDRACAEREVAARYGVTPPFVYYVGGLDARKNLATLVHAFARMRYAGGPPATLVIAGRAPGSDPRMFPDLDAMIASAGADSFVRRIDVPYEDAPLLYSAATVFAFPSRYEGFGLPPLEAMACGAPVIVADATSLPEVVGEAALRVPPDDTPGWITALWRVLADDTLRADLSRRGLERATCFRPERLARETLAVYERALNSGGCRIAHNDRTTSV</sequence>
<organism evidence="4 5">
    <name type="scientific">Roseiflexus castenholzii (strain DSM 13941 / HLO8)</name>
    <dbReference type="NCBI Taxonomy" id="383372"/>
    <lineage>
        <taxon>Bacteria</taxon>
        <taxon>Bacillati</taxon>
        <taxon>Chloroflexota</taxon>
        <taxon>Chloroflexia</taxon>
        <taxon>Chloroflexales</taxon>
        <taxon>Roseiflexineae</taxon>
        <taxon>Roseiflexaceae</taxon>
        <taxon>Roseiflexus</taxon>
    </lineage>
</organism>
<evidence type="ECO:0000256" key="1">
    <source>
        <dbReference type="ARBA" id="ARBA00022679"/>
    </source>
</evidence>